<keyword evidence="4 7" id="KW-0812">Transmembrane</keyword>
<dbReference type="GO" id="GO:0005886">
    <property type="term" value="C:plasma membrane"/>
    <property type="evidence" value="ECO:0007669"/>
    <property type="project" value="UniProtKB-SubCell"/>
</dbReference>
<feature type="transmembrane region" description="Helical" evidence="7">
    <location>
        <begin position="238"/>
        <end position="260"/>
    </location>
</feature>
<organism evidence="8 9">
    <name type="scientific">Kluyvera cryocrescens</name>
    <name type="common">Kluyvera citrophila</name>
    <dbReference type="NCBI Taxonomy" id="580"/>
    <lineage>
        <taxon>Bacteria</taxon>
        <taxon>Pseudomonadati</taxon>
        <taxon>Pseudomonadota</taxon>
        <taxon>Gammaproteobacteria</taxon>
        <taxon>Enterobacterales</taxon>
        <taxon>Enterobacteriaceae</taxon>
        <taxon>Kluyvera</taxon>
    </lineage>
</organism>
<reference evidence="8 9" key="1">
    <citation type="submission" date="2019-03" db="EMBL/GenBank/DDBJ databases">
        <authorList>
            <consortium name="Pathogen Informatics"/>
        </authorList>
    </citation>
    <scope>NUCLEOTIDE SEQUENCE [LARGE SCALE GENOMIC DNA]</scope>
    <source>
        <strain evidence="8 9">NCTC12993</strain>
    </source>
</reference>
<evidence type="ECO:0000256" key="3">
    <source>
        <dbReference type="ARBA" id="ARBA00022475"/>
    </source>
</evidence>
<dbReference type="PANTHER" id="PTHR42770:SF15">
    <property type="entry name" value="GLUTAMATE_GAMMA-AMINOBUTYRATE ANTIPORTER-RELATED"/>
    <property type="match status" value="1"/>
</dbReference>
<keyword evidence="2" id="KW-0813">Transport</keyword>
<feature type="transmembrane region" description="Helical" evidence="7">
    <location>
        <begin position="284"/>
        <end position="304"/>
    </location>
</feature>
<keyword evidence="9" id="KW-1185">Reference proteome</keyword>
<accession>A0A485AAV2</accession>
<evidence type="ECO:0000256" key="6">
    <source>
        <dbReference type="ARBA" id="ARBA00023136"/>
    </source>
</evidence>
<keyword evidence="6 7" id="KW-0472">Membrane</keyword>
<keyword evidence="5 7" id="KW-1133">Transmembrane helix</keyword>
<sequence>MANGQDKQLRWYNIALMSFITVWGFGNVVNNYANQGLVVVFSWIFIFALYFTPYALIVGQLGSTFKDGKGGVSTWIKNTMGPGLAYLAAWTYWVVHIPYLAQKPQAILIALGWAIKGNGSLITEYGVVALQGFTLALFIFFMWVASRGMKSLKLVGSIAGIAMFVMSLLYVVMAVTAPAITEVTIATTNITWRTFIPHIDFTYITTISMLVFAVGGAEKISPYVNNTRNPGKEFPRGMIFLAVMVAVCAILGSLAMGMMFDSNHIPDDLMANGQYYAFQKLGEYYHMGNTLMVIYAIANTLGRLRRWCSLSMHR</sequence>
<feature type="transmembrane region" description="Helical" evidence="7">
    <location>
        <begin position="195"/>
        <end position="217"/>
    </location>
</feature>
<evidence type="ECO:0000256" key="4">
    <source>
        <dbReference type="ARBA" id="ARBA00022692"/>
    </source>
</evidence>
<dbReference type="InterPro" id="IPR050367">
    <property type="entry name" value="APC_superfamily"/>
</dbReference>
<keyword evidence="3" id="KW-1003">Cell membrane</keyword>
<evidence type="ECO:0000256" key="1">
    <source>
        <dbReference type="ARBA" id="ARBA00004651"/>
    </source>
</evidence>
<gene>
    <name evidence="8" type="primary">ycaM_3</name>
    <name evidence="8" type="ORF">NCTC12993_00881</name>
</gene>
<feature type="transmembrane region" description="Helical" evidence="7">
    <location>
        <begin position="39"/>
        <end position="62"/>
    </location>
</feature>
<dbReference type="InterPro" id="IPR002293">
    <property type="entry name" value="AA/rel_permease1"/>
</dbReference>
<dbReference type="AlphaFoldDB" id="A0A485AAV2"/>
<protein>
    <submittedName>
        <fullName evidence="8">Inner membrane transporter ycaM</fullName>
    </submittedName>
</protein>
<evidence type="ECO:0000313" key="9">
    <source>
        <dbReference type="Proteomes" id="UP000401081"/>
    </source>
</evidence>
<dbReference type="PANTHER" id="PTHR42770">
    <property type="entry name" value="AMINO ACID TRANSPORTER-RELATED"/>
    <property type="match status" value="1"/>
</dbReference>
<feature type="transmembrane region" description="Helical" evidence="7">
    <location>
        <begin position="154"/>
        <end position="175"/>
    </location>
</feature>
<dbReference type="Pfam" id="PF13520">
    <property type="entry name" value="AA_permease_2"/>
    <property type="match status" value="1"/>
</dbReference>
<feature type="transmembrane region" description="Helical" evidence="7">
    <location>
        <begin position="12"/>
        <end position="33"/>
    </location>
</feature>
<proteinExistence type="predicted"/>
<evidence type="ECO:0000256" key="7">
    <source>
        <dbReference type="SAM" id="Phobius"/>
    </source>
</evidence>
<dbReference type="GO" id="GO:0022857">
    <property type="term" value="F:transmembrane transporter activity"/>
    <property type="evidence" value="ECO:0007669"/>
    <property type="project" value="InterPro"/>
</dbReference>
<evidence type="ECO:0000313" key="8">
    <source>
        <dbReference type="EMBL" id="VFS58012.1"/>
    </source>
</evidence>
<feature type="transmembrane region" description="Helical" evidence="7">
    <location>
        <begin position="121"/>
        <end position="142"/>
    </location>
</feature>
<dbReference type="Gene3D" id="1.20.1740.10">
    <property type="entry name" value="Amino acid/polyamine transporter I"/>
    <property type="match status" value="1"/>
</dbReference>
<dbReference type="Proteomes" id="UP000401081">
    <property type="component" value="Unassembled WGS sequence"/>
</dbReference>
<evidence type="ECO:0000256" key="2">
    <source>
        <dbReference type="ARBA" id="ARBA00022448"/>
    </source>
</evidence>
<dbReference type="EMBL" id="CAADJD010000011">
    <property type="protein sequence ID" value="VFS58012.1"/>
    <property type="molecule type" value="Genomic_DNA"/>
</dbReference>
<comment type="subcellular location">
    <subcellularLocation>
        <location evidence="1">Cell membrane</location>
        <topology evidence="1">Multi-pass membrane protein</topology>
    </subcellularLocation>
</comment>
<evidence type="ECO:0000256" key="5">
    <source>
        <dbReference type="ARBA" id="ARBA00022989"/>
    </source>
</evidence>
<name>A0A485AAV2_KLUCR</name>